<feature type="transmembrane region" description="Helical" evidence="6">
    <location>
        <begin position="370"/>
        <end position="385"/>
    </location>
</feature>
<keyword evidence="3 6" id="KW-0812">Transmembrane</keyword>
<comment type="subcellular location">
    <subcellularLocation>
        <location evidence="1">Membrane</location>
        <topology evidence="1">Multi-pass membrane protein</topology>
    </subcellularLocation>
</comment>
<reference evidence="7" key="1">
    <citation type="journal article" date="2021" name="Proc. Natl. Acad. Sci. U.S.A.">
        <title>A Catalog of Tens of Thousands of Viruses from Human Metagenomes Reveals Hidden Associations with Chronic Diseases.</title>
        <authorList>
            <person name="Tisza M.J."/>
            <person name="Buck C.B."/>
        </authorList>
    </citation>
    <scope>NUCLEOTIDE SEQUENCE</scope>
    <source>
        <strain evidence="7">CtmpG14</strain>
    </source>
</reference>
<keyword evidence="5 6" id="KW-0472">Membrane</keyword>
<feature type="transmembrane region" description="Helical" evidence="6">
    <location>
        <begin position="21"/>
        <end position="39"/>
    </location>
</feature>
<feature type="transmembrane region" description="Helical" evidence="6">
    <location>
        <begin position="149"/>
        <end position="170"/>
    </location>
</feature>
<dbReference type="InterPro" id="IPR038377">
    <property type="entry name" value="Na/Glc_symporter_sf"/>
</dbReference>
<evidence type="ECO:0000313" key="7">
    <source>
        <dbReference type="EMBL" id="DAE04099.1"/>
    </source>
</evidence>
<dbReference type="EMBL" id="BK015384">
    <property type="protein sequence ID" value="DAE04099.1"/>
    <property type="molecule type" value="Genomic_DNA"/>
</dbReference>
<feature type="transmembrane region" description="Helical" evidence="6">
    <location>
        <begin position="294"/>
        <end position="313"/>
    </location>
</feature>
<dbReference type="Gene3D" id="1.20.1730.10">
    <property type="entry name" value="Sodium/glucose cotransporter"/>
    <property type="match status" value="1"/>
</dbReference>
<protein>
    <submittedName>
        <fullName evidence="7">SLC5sbd</fullName>
    </submittedName>
</protein>
<feature type="transmembrane region" description="Helical" evidence="6">
    <location>
        <begin position="118"/>
        <end position="137"/>
    </location>
</feature>
<evidence type="ECO:0000256" key="6">
    <source>
        <dbReference type="SAM" id="Phobius"/>
    </source>
</evidence>
<evidence type="ECO:0000256" key="3">
    <source>
        <dbReference type="ARBA" id="ARBA00022692"/>
    </source>
</evidence>
<sequence length="404" mass="44093">MSTNKYLVARGLNSASYAKSIASTWIWAPALFVSSQIAYQYGLSGFLMFLIPNVLTLLIFGFVCDKFDIDFSTAVETVKKVGKVQEAEHLTITSALLIGSTFVQILGIHALLSQWFGVPRLVSAFAILGLSLLIIWGKGLKACIKTDAFKYEVIFLCGLVLILCADNNSVMHFGGHVPFDAFSLFLSFGLPTAIGLLSAPYADTTFWQRANSIEKGNRFKTFCFAGLFFATIPLLFSIIGFSAPTTENWQLQNFANSFFPMMLLAVAVLSALIATVDSNLCAIGALAKKGKENVTIIGFCALLTVLFCWLDNLTIVDLFLLYGTLRTVASVPTILSLANRFDVKRLQIATGVAMIVCPIGFALAQPYGNGWIFTVLALLIPLLGYKNNETSRHIPSAYCIRSID</sequence>
<dbReference type="GO" id="GO:0022857">
    <property type="term" value="F:transmembrane transporter activity"/>
    <property type="evidence" value="ECO:0007669"/>
    <property type="project" value="InterPro"/>
</dbReference>
<proteinExistence type="inferred from homology"/>
<evidence type="ECO:0000256" key="5">
    <source>
        <dbReference type="ARBA" id="ARBA00023136"/>
    </source>
</evidence>
<comment type="similarity">
    <text evidence="2">Belongs to the sodium:solute symporter (SSF) (TC 2.A.21) family.</text>
</comment>
<keyword evidence="4 6" id="KW-1133">Transmembrane helix</keyword>
<feature type="transmembrane region" description="Helical" evidence="6">
    <location>
        <begin position="222"/>
        <end position="243"/>
    </location>
</feature>
<accession>A0A8S5PCD7</accession>
<evidence type="ECO:0000256" key="4">
    <source>
        <dbReference type="ARBA" id="ARBA00022989"/>
    </source>
</evidence>
<feature type="transmembrane region" description="Helical" evidence="6">
    <location>
        <begin position="45"/>
        <end position="64"/>
    </location>
</feature>
<evidence type="ECO:0000256" key="2">
    <source>
        <dbReference type="ARBA" id="ARBA00006434"/>
    </source>
</evidence>
<feature type="transmembrane region" description="Helical" evidence="6">
    <location>
        <begin position="90"/>
        <end position="112"/>
    </location>
</feature>
<name>A0A8S5PCD7_9CAUD</name>
<organism evidence="7">
    <name type="scientific">Siphoviridae sp. ctmpG14</name>
    <dbReference type="NCBI Taxonomy" id="2825654"/>
    <lineage>
        <taxon>Viruses</taxon>
        <taxon>Duplodnaviria</taxon>
        <taxon>Heunggongvirae</taxon>
        <taxon>Uroviricota</taxon>
        <taxon>Caudoviricetes</taxon>
    </lineage>
</organism>
<dbReference type="InterPro" id="IPR001734">
    <property type="entry name" value="Na/solute_symporter"/>
</dbReference>
<feature type="transmembrane region" description="Helical" evidence="6">
    <location>
        <begin position="263"/>
        <end position="287"/>
    </location>
</feature>
<dbReference type="GO" id="GO:0016020">
    <property type="term" value="C:membrane"/>
    <property type="evidence" value="ECO:0007669"/>
    <property type="project" value="UniProtKB-SubCell"/>
</dbReference>
<dbReference type="PROSITE" id="PS50283">
    <property type="entry name" value="NA_SOLUT_SYMP_3"/>
    <property type="match status" value="1"/>
</dbReference>
<evidence type="ECO:0000256" key="1">
    <source>
        <dbReference type="ARBA" id="ARBA00004141"/>
    </source>
</evidence>
<feature type="transmembrane region" description="Helical" evidence="6">
    <location>
        <begin position="182"/>
        <end position="202"/>
    </location>
</feature>